<dbReference type="CDD" id="cd00555">
    <property type="entry name" value="Maf"/>
    <property type="match status" value="1"/>
</dbReference>
<dbReference type="FunFam" id="3.90.950.10:FF:000005">
    <property type="entry name" value="7-methyl-GTP pyrophosphatase"/>
    <property type="match status" value="1"/>
</dbReference>
<dbReference type="InterPro" id="IPR029001">
    <property type="entry name" value="ITPase-like_fam"/>
</dbReference>
<feature type="site" description="Important for substrate specificity" evidence="9">
    <location>
        <position position="17"/>
    </location>
</feature>
<dbReference type="AlphaFoldDB" id="A0A848MF99"/>
<evidence type="ECO:0000256" key="2">
    <source>
        <dbReference type="ARBA" id="ARBA00022490"/>
    </source>
</evidence>
<dbReference type="NCBIfam" id="TIGR00172">
    <property type="entry name" value="maf"/>
    <property type="match status" value="1"/>
</dbReference>
<comment type="caution">
    <text evidence="9">Lacks conserved residue(s) required for the propagation of feature annotation.</text>
</comment>
<keyword evidence="4 9" id="KW-0546">Nucleotide metabolism</keyword>
<dbReference type="RefSeq" id="WP_328803062.1">
    <property type="nucleotide sequence ID" value="NZ_JAADJU010000004.1"/>
</dbReference>
<dbReference type="GO" id="GO:0009117">
    <property type="term" value="P:nucleotide metabolic process"/>
    <property type="evidence" value="ECO:0007669"/>
    <property type="project" value="UniProtKB-KW"/>
</dbReference>
<dbReference type="Proteomes" id="UP000585363">
    <property type="component" value="Unassembled WGS sequence"/>
</dbReference>
<dbReference type="PIRSF" id="PIRSF006305">
    <property type="entry name" value="Maf"/>
    <property type="match status" value="1"/>
</dbReference>
<evidence type="ECO:0000313" key="11">
    <source>
        <dbReference type="Proteomes" id="UP000585363"/>
    </source>
</evidence>
<feature type="active site" description="Proton acceptor" evidence="9">
    <location>
        <position position="74"/>
    </location>
</feature>
<comment type="subcellular location">
    <subcellularLocation>
        <location evidence="1 9">Cytoplasm</location>
    </subcellularLocation>
</comment>
<reference evidence="10 11" key="1">
    <citation type="submission" date="2020-01" db="EMBL/GenBank/DDBJ databases">
        <authorList>
            <person name="Lee S.D."/>
        </authorList>
    </citation>
    <scope>NUCLEOTIDE SEQUENCE [LARGE SCALE GENOMIC DNA]</scope>
    <source>
        <strain evidence="10 11">SAP-1</strain>
    </source>
</reference>
<evidence type="ECO:0000313" key="10">
    <source>
        <dbReference type="EMBL" id="NMP26978.1"/>
    </source>
</evidence>
<evidence type="ECO:0000256" key="4">
    <source>
        <dbReference type="ARBA" id="ARBA00023080"/>
    </source>
</evidence>
<evidence type="ECO:0000256" key="8">
    <source>
        <dbReference type="ARBA" id="ARBA00068163"/>
    </source>
</evidence>
<comment type="catalytic activity">
    <reaction evidence="5 9">
        <text>N(7)-methyl-GTP + H2O = N(7)-methyl-GMP + diphosphate + H(+)</text>
        <dbReference type="Rhea" id="RHEA:58744"/>
        <dbReference type="ChEBI" id="CHEBI:15377"/>
        <dbReference type="ChEBI" id="CHEBI:15378"/>
        <dbReference type="ChEBI" id="CHEBI:33019"/>
        <dbReference type="ChEBI" id="CHEBI:58285"/>
        <dbReference type="ChEBI" id="CHEBI:87133"/>
    </reaction>
</comment>
<protein>
    <recommendedName>
        <fullName evidence="8 9">7-methyl-GTP pyrophosphatase</fullName>
        <shortName evidence="9">m(7)GTP pyrophosphatase</shortName>
        <ecNumber evidence="9">3.6.1.-</ecNumber>
    </recommendedName>
</protein>
<dbReference type="SUPFAM" id="SSF52972">
    <property type="entry name" value="ITPase-like"/>
    <property type="match status" value="1"/>
</dbReference>
<dbReference type="PANTHER" id="PTHR43213">
    <property type="entry name" value="BIFUNCTIONAL DTTP/UTP PYROPHOSPHATASE/METHYLTRANSFERASE PROTEIN-RELATED"/>
    <property type="match status" value="1"/>
</dbReference>
<dbReference type="GO" id="GO:0005737">
    <property type="term" value="C:cytoplasm"/>
    <property type="evidence" value="ECO:0007669"/>
    <property type="project" value="UniProtKB-SubCell"/>
</dbReference>
<keyword evidence="3 9" id="KW-0378">Hydrolase</keyword>
<sequence>MQTMPKKKILLASTSVYRRALLEKTALTFSCAAPDIDETPQVGESAEDLVLRLAEQKARNLADVYPGHLIIGSDQVCVIDQRILGKPHTFDNACHQLHLAQGKQVRFYTGLCLLDSDSGQAEVLCEHFDVHFRALSDEEIAGYVTLEQPYDCAGSFKCEGLGISLFEKLSGRDPNTLIGLPLIALLALLRKHGINPLLQA</sequence>
<dbReference type="EMBL" id="JAADJU010000004">
    <property type="protein sequence ID" value="NMP26978.1"/>
    <property type="molecule type" value="Genomic_DNA"/>
</dbReference>
<comment type="caution">
    <text evidence="10">The sequence shown here is derived from an EMBL/GenBank/DDBJ whole genome shotgun (WGS) entry which is preliminary data.</text>
</comment>
<evidence type="ECO:0000256" key="9">
    <source>
        <dbReference type="HAMAP-Rule" id="MF_00528"/>
    </source>
</evidence>
<evidence type="ECO:0000256" key="7">
    <source>
        <dbReference type="ARBA" id="ARBA00060749"/>
    </source>
</evidence>
<evidence type="ECO:0000256" key="6">
    <source>
        <dbReference type="ARBA" id="ARBA00053369"/>
    </source>
</evidence>
<comment type="function">
    <text evidence="6 9">Nucleoside triphosphate pyrophosphatase that hydrolyzes 7-methyl-GTP (m(7)GTP). May have a dual role in cell division arrest and in preventing the incorporation of modified nucleotides into cellular nucleic acids.</text>
</comment>
<feature type="site" description="Important for substrate specificity" evidence="9">
    <location>
        <position position="159"/>
    </location>
</feature>
<evidence type="ECO:0000256" key="3">
    <source>
        <dbReference type="ARBA" id="ARBA00022801"/>
    </source>
</evidence>
<keyword evidence="11" id="KW-1185">Reference proteome</keyword>
<accession>A0A848MF99</accession>
<comment type="cofactor">
    <cofactor evidence="9">
        <name>a divalent metal cation</name>
        <dbReference type="ChEBI" id="CHEBI:60240"/>
    </cofactor>
</comment>
<proteinExistence type="inferred from homology"/>
<feature type="site" description="Important for substrate specificity" evidence="9">
    <location>
        <position position="75"/>
    </location>
</feature>
<dbReference type="EC" id="3.6.1.-" evidence="9"/>
<comment type="similarity">
    <text evidence="7 9">Belongs to the Maf family. YceF subfamily.</text>
</comment>
<keyword evidence="2 9" id="KW-0963">Cytoplasm</keyword>
<dbReference type="HAMAP" id="MF_00528">
    <property type="entry name" value="Maf"/>
    <property type="match status" value="1"/>
</dbReference>
<dbReference type="InterPro" id="IPR003697">
    <property type="entry name" value="Maf-like"/>
</dbReference>
<dbReference type="GO" id="GO:0047429">
    <property type="term" value="F:nucleoside triphosphate diphosphatase activity"/>
    <property type="evidence" value="ECO:0007669"/>
    <property type="project" value="InterPro"/>
</dbReference>
<evidence type="ECO:0000256" key="1">
    <source>
        <dbReference type="ARBA" id="ARBA00004496"/>
    </source>
</evidence>
<dbReference type="Gene3D" id="3.90.950.10">
    <property type="match status" value="1"/>
</dbReference>
<gene>
    <name evidence="10" type="ORF">GW590_08875</name>
</gene>
<dbReference type="Pfam" id="PF02545">
    <property type="entry name" value="Maf"/>
    <property type="match status" value="1"/>
</dbReference>
<reference evidence="10 11" key="2">
    <citation type="submission" date="2020-06" db="EMBL/GenBank/DDBJ databases">
        <title>Polyphasic characterization of a Rahnella strain isolated from tree sap.</title>
        <authorList>
            <person name="Kim I.S."/>
        </authorList>
    </citation>
    <scope>NUCLEOTIDE SEQUENCE [LARGE SCALE GENOMIC DNA]</scope>
    <source>
        <strain evidence="10 11">SAP-1</strain>
    </source>
</reference>
<dbReference type="PANTHER" id="PTHR43213:SF10">
    <property type="entry name" value="7-METHYL-GTP PYROPHOSPHATASE"/>
    <property type="match status" value="1"/>
</dbReference>
<evidence type="ECO:0000256" key="5">
    <source>
        <dbReference type="ARBA" id="ARBA00050213"/>
    </source>
</evidence>
<organism evidence="10 11">
    <name type="scientific">Rouxiella aceris</name>
    <dbReference type="NCBI Taxonomy" id="2703884"/>
    <lineage>
        <taxon>Bacteria</taxon>
        <taxon>Pseudomonadati</taxon>
        <taxon>Pseudomonadota</taxon>
        <taxon>Gammaproteobacteria</taxon>
        <taxon>Enterobacterales</taxon>
        <taxon>Yersiniaceae</taxon>
        <taxon>Rouxiella</taxon>
    </lineage>
</organism>
<name>A0A848MF99_9GAMM</name>